<feature type="transmembrane region" description="Helical" evidence="1">
    <location>
        <begin position="66"/>
        <end position="85"/>
    </location>
</feature>
<keyword evidence="1" id="KW-1133">Transmembrane helix</keyword>
<dbReference type="eggNOG" id="ENOG5033D4B">
    <property type="taxonomic scope" value="Bacteria"/>
</dbReference>
<proteinExistence type="predicted"/>
<sequence length="89" mass="9840">MSFFLISAARAIIEMLGLCLLGQGMLYILAGRRRANNRIYQLFDLLTKAPRRGVAALLPRSSNESVIGIASFALLLLLWAGLAFVRKFV</sequence>
<keyword evidence="1" id="KW-0472">Membrane</keyword>
<organism evidence="2">
    <name type="scientific">Dechloromonas aromatica (strain RCB)</name>
    <dbReference type="NCBI Taxonomy" id="159087"/>
    <lineage>
        <taxon>Bacteria</taxon>
        <taxon>Pseudomonadati</taxon>
        <taxon>Pseudomonadota</taxon>
        <taxon>Betaproteobacteria</taxon>
        <taxon>Rhodocyclales</taxon>
        <taxon>Azonexaceae</taxon>
        <taxon>Dechloromonas</taxon>
    </lineage>
</organism>
<name>Q47FJ4_DECAR</name>
<protein>
    <recommendedName>
        <fullName evidence="3">YggT family protein</fullName>
    </recommendedName>
</protein>
<dbReference type="KEGG" id="dar:Daro_1639"/>
<dbReference type="OrthoDB" id="9182784at2"/>
<accession>Q47FJ4</accession>
<dbReference type="STRING" id="159087.Daro_1639"/>
<reference evidence="2" key="1">
    <citation type="submission" date="2005-08" db="EMBL/GenBank/DDBJ databases">
        <title>Complete sequence of Dechloromonas aromatica RCB.</title>
        <authorList>
            <person name="Salinero K.K."/>
            <person name="Copeland A."/>
            <person name="Lucas S."/>
            <person name="Lapidus A."/>
            <person name="Barry K."/>
            <person name="Detter J.C."/>
            <person name="Glavina T."/>
            <person name="Hammon N."/>
            <person name="Israni S."/>
            <person name="Pitluck S."/>
            <person name="Di Bartolo G."/>
            <person name="Trong S."/>
            <person name="Schmutz J."/>
            <person name="Larimer F."/>
            <person name="Land M."/>
            <person name="Ivanova N."/>
            <person name="Richardson P."/>
        </authorList>
    </citation>
    <scope>NUCLEOTIDE SEQUENCE</scope>
    <source>
        <strain evidence="2">RCB</strain>
    </source>
</reference>
<evidence type="ECO:0008006" key="3">
    <source>
        <dbReference type="Google" id="ProtNLM"/>
    </source>
</evidence>
<evidence type="ECO:0000313" key="2">
    <source>
        <dbReference type="EMBL" id="AAZ46387.1"/>
    </source>
</evidence>
<dbReference type="AlphaFoldDB" id="Q47FJ4"/>
<gene>
    <name evidence="2" type="ordered locus">Daro_1639</name>
</gene>
<dbReference type="HOGENOM" id="CLU_179105_1_0_4"/>
<keyword evidence="1" id="KW-0812">Transmembrane</keyword>
<feature type="transmembrane region" description="Helical" evidence="1">
    <location>
        <begin position="12"/>
        <end position="30"/>
    </location>
</feature>
<dbReference type="EMBL" id="CP000089">
    <property type="protein sequence ID" value="AAZ46387.1"/>
    <property type="molecule type" value="Genomic_DNA"/>
</dbReference>
<evidence type="ECO:0000256" key="1">
    <source>
        <dbReference type="SAM" id="Phobius"/>
    </source>
</evidence>